<comment type="caution">
    <text evidence="2">Lacks conserved residue(s) required for the propagation of feature annotation.</text>
</comment>
<dbReference type="EMBL" id="QQSY01000006">
    <property type="protein sequence ID" value="RDI97188.1"/>
    <property type="molecule type" value="Genomic_DNA"/>
</dbReference>
<evidence type="ECO:0000313" key="4">
    <source>
        <dbReference type="EMBL" id="RDI97188.1"/>
    </source>
</evidence>
<dbReference type="Proteomes" id="UP000254711">
    <property type="component" value="Unassembled WGS sequence"/>
</dbReference>
<comment type="caution">
    <text evidence="4">The sequence shown here is derived from an EMBL/GenBank/DDBJ whole genome shotgun (WGS) entry which is preliminary data.</text>
</comment>
<dbReference type="AlphaFoldDB" id="A0A370K3L1"/>
<dbReference type="SUPFAM" id="SSF52151">
    <property type="entry name" value="FabD/lysophospholipase-like"/>
    <property type="match status" value="1"/>
</dbReference>
<feature type="domain" description="PNPLA" evidence="3">
    <location>
        <begin position="17"/>
        <end position="226"/>
    </location>
</feature>
<dbReference type="Gene3D" id="3.40.1090.10">
    <property type="entry name" value="Cytosolic phospholipase A2 catalytic domain"/>
    <property type="match status" value="1"/>
</dbReference>
<accession>A0A370K3L1</accession>
<evidence type="ECO:0000259" key="3">
    <source>
        <dbReference type="PROSITE" id="PS51635"/>
    </source>
</evidence>
<dbReference type="InterPro" id="IPR016035">
    <property type="entry name" value="Acyl_Trfase/lysoPLipase"/>
</dbReference>
<feature type="short sequence motif" description="GXSXG" evidence="2">
    <location>
        <begin position="49"/>
        <end position="53"/>
    </location>
</feature>
<dbReference type="InterPro" id="IPR002641">
    <property type="entry name" value="PNPLA_dom"/>
</dbReference>
<feature type="short sequence motif" description="DGA/G" evidence="2">
    <location>
        <begin position="211"/>
        <end position="213"/>
    </location>
</feature>
<keyword evidence="5" id="KW-1185">Reference proteome</keyword>
<dbReference type="Pfam" id="PF01734">
    <property type="entry name" value="Patatin"/>
    <property type="match status" value="1"/>
</dbReference>
<evidence type="ECO:0000256" key="2">
    <source>
        <dbReference type="PROSITE-ProRule" id="PRU01161"/>
    </source>
</evidence>
<feature type="active site" description="Nucleophile" evidence="2">
    <location>
        <position position="51"/>
    </location>
</feature>
<evidence type="ECO:0000313" key="5">
    <source>
        <dbReference type="Proteomes" id="UP000254711"/>
    </source>
</evidence>
<dbReference type="GO" id="GO:0016042">
    <property type="term" value="P:lipid catabolic process"/>
    <property type="evidence" value="ECO:0007669"/>
    <property type="project" value="UniProtKB-UniRule"/>
</dbReference>
<organism evidence="4 5">
    <name type="scientific">Dyella solisilvae</name>
    <dbReference type="NCBI Taxonomy" id="1920168"/>
    <lineage>
        <taxon>Bacteria</taxon>
        <taxon>Pseudomonadati</taxon>
        <taxon>Pseudomonadota</taxon>
        <taxon>Gammaproteobacteria</taxon>
        <taxon>Lysobacterales</taxon>
        <taxon>Rhodanobacteraceae</taxon>
        <taxon>Dyella</taxon>
    </lineage>
</organism>
<proteinExistence type="predicted"/>
<feature type="active site" description="Proton acceptor" evidence="2">
    <location>
        <position position="211"/>
    </location>
</feature>
<gene>
    <name evidence="4" type="ORF">DVT68_17655</name>
</gene>
<keyword evidence="2" id="KW-0442">Lipid degradation</keyword>
<sequence length="299" mass="32965">MQFQAVTQLQLPQIQTLVFAGGGNRCWWQAAVVGDWMKRGWRLPPTLVGTSAGAAIAAAALTSEGLQHAFEGCRRIFADNPRLLESRTVATHRWQFSHERIYPAWLASFVDDGTYEAVQKAPQRLMVALTRPARALGLGGSVVAGTLAYLVDKFVWNRLHPRLPRMLGLRQEFLDLKQCSTLAEARKLLLAAAAAPPFMPAQEVAGGVAIDGGYLDSVAVPTQDEEARASTLVLLTRHYPRLPVLFRHRERHYMQPSQRVPVSTWDCTAAATIHAAYDLGRLDVAQAMDHHLVTLDKGA</sequence>
<protein>
    <submittedName>
        <fullName evidence="4">Patatin-like phospholipase family protein</fullName>
    </submittedName>
</protein>
<dbReference type="GO" id="GO:0016787">
    <property type="term" value="F:hydrolase activity"/>
    <property type="evidence" value="ECO:0007669"/>
    <property type="project" value="UniProtKB-UniRule"/>
</dbReference>
<keyword evidence="1 2" id="KW-0443">Lipid metabolism</keyword>
<reference evidence="4 5" key="1">
    <citation type="submission" date="2018-07" db="EMBL/GenBank/DDBJ databases">
        <title>Dyella solisilvae sp. nov., isolated from the pine and broad-leaved mixed forest soil.</title>
        <authorList>
            <person name="Gao Z."/>
            <person name="Qiu L."/>
        </authorList>
    </citation>
    <scope>NUCLEOTIDE SEQUENCE [LARGE SCALE GENOMIC DNA]</scope>
    <source>
        <strain evidence="4 5">DHG54</strain>
    </source>
</reference>
<keyword evidence="2" id="KW-0378">Hydrolase</keyword>
<evidence type="ECO:0000256" key="1">
    <source>
        <dbReference type="ARBA" id="ARBA00023098"/>
    </source>
</evidence>
<name>A0A370K3L1_9GAMM</name>
<dbReference type="OrthoDB" id="5508529at2"/>
<dbReference type="PROSITE" id="PS51635">
    <property type="entry name" value="PNPLA"/>
    <property type="match status" value="1"/>
</dbReference>